<reference evidence="2 3" key="1">
    <citation type="submission" date="2019-07" db="EMBL/GenBank/DDBJ databases">
        <title>Quadrisphaera sp. strain DD2A genome sequencing and assembly.</title>
        <authorList>
            <person name="Kim I."/>
        </authorList>
    </citation>
    <scope>NUCLEOTIDE SEQUENCE [LARGE SCALE GENOMIC DNA]</scope>
    <source>
        <strain evidence="2 3">DD2A</strain>
    </source>
</reference>
<name>A0A5C8ZDL0_9ACTN</name>
<accession>A0A5C8ZDL0</accession>
<proteinExistence type="predicted"/>
<sequence length="300" mass="31020">MTTAKIAVTGSSGAVGGRVARLLAARLGSGDPPLRLLVRDASRAPSLTSPAGPAEVAVAPYDDGDAARRALAGVDVLFMVSGAEAPDRVDQHRTFLDAAADAGVRHVVYTSFLGAAPDAVFTLARDHHATEQHLAAARARTGMAWTALRDGLYADFLPAMVGDDGVLRGPAGEGRVAAVAQDDVADAAVAVLMPAARGPLDGTGEHAGRAYDLTGPEALTLHEVAETVARVTGRPARYQPETLEEAFASRAAYGAPDWQVAAWVSTYTAIAAGQLDTVSSAVEELTGHPARSLEQVLRRS</sequence>
<dbReference type="OrthoDB" id="3243290at2"/>
<dbReference type="Gene3D" id="3.90.25.10">
    <property type="entry name" value="UDP-galactose 4-epimerase, domain 1"/>
    <property type="match status" value="1"/>
</dbReference>
<dbReference type="EMBL" id="VKAC01000008">
    <property type="protein sequence ID" value="TXR55574.1"/>
    <property type="molecule type" value="Genomic_DNA"/>
</dbReference>
<gene>
    <name evidence="2" type="ORF">FMM08_14915</name>
</gene>
<dbReference type="PANTHER" id="PTHR47129">
    <property type="entry name" value="QUINONE OXIDOREDUCTASE 2"/>
    <property type="match status" value="1"/>
</dbReference>
<evidence type="ECO:0000313" key="3">
    <source>
        <dbReference type="Proteomes" id="UP000321234"/>
    </source>
</evidence>
<dbReference type="Gene3D" id="3.40.50.720">
    <property type="entry name" value="NAD(P)-binding Rossmann-like Domain"/>
    <property type="match status" value="1"/>
</dbReference>
<dbReference type="CDD" id="cd05269">
    <property type="entry name" value="TMR_SDR_a"/>
    <property type="match status" value="1"/>
</dbReference>
<dbReference type="PANTHER" id="PTHR47129:SF1">
    <property type="entry name" value="NMRA-LIKE DOMAIN-CONTAINING PROTEIN"/>
    <property type="match status" value="1"/>
</dbReference>
<organism evidence="2 3">
    <name type="scientific">Quadrisphaera setariae</name>
    <dbReference type="NCBI Taxonomy" id="2593304"/>
    <lineage>
        <taxon>Bacteria</taxon>
        <taxon>Bacillati</taxon>
        <taxon>Actinomycetota</taxon>
        <taxon>Actinomycetes</taxon>
        <taxon>Kineosporiales</taxon>
        <taxon>Kineosporiaceae</taxon>
        <taxon>Quadrisphaera</taxon>
    </lineage>
</organism>
<comment type="caution">
    <text evidence="2">The sequence shown here is derived from an EMBL/GenBank/DDBJ whole genome shotgun (WGS) entry which is preliminary data.</text>
</comment>
<dbReference type="Proteomes" id="UP000321234">
    <property type="component" value="Unassembled WGS sequence"/>
</dbReference>
<protein>
    <submittedName>
        <fullName evidence="2">SDR family oxidoreductase</fullName>
    </submittedName>
</protein>
<evidence type="ECO:0000313" key="2">
    <source>
        <dbReference type="EMBL" id="TXR55574.1"/>
    </source>
</evidence>
<dbReference type="SUPFAM" id="SSF51735">
    <property type="entry name" value="NAD(P)-binding Rossmann-fold domains"/>
    <property type="match status" value="1"/>
</dbReference>
<dbReference type="Pfam" id="PF13460">
    <property type="entry name" value="NAD_binding_10"/>
    <property type="match status" value="1"/>
</dbReference>
<dbReference type="AlphaFoldDB" id="A0A5C8ZDL0"/>
<dbReference type="InterPro" id="IPR036291">
    <property type="entry name" value="NAD(P)-bd_dom_sf"/>
</dbReference>
<evidence type="ECO:0000259" key="1">
    <source>
        <dbReference type="Pfam" id="PF13460"/>
    </source>
</evidence>
<dbReference type="InterPro" id="IPR016040">
    <property type="entry name" value="NAD(P)-bd_dom"/>
</dbReference>
<feature type="domain" description="NAD(P)-binding" evidence="1">
    <location>
        <begin position="10"/>
        <end position="192"/>
    </location>
</feature>
<dbReference type="InterPro" id="IPR052718">
    <property type="entry name" value="NmrA-type_oxidoreductase"/>
</dbReference>
<keyword evidence="3" id="KW-1185">Reference proteome</keyword>
<dbReference type="RefSeq" id="WP_147927150.1">
    <property type="nucleotide sequence ID" value="NZ_VKAC01000008.1"/>
</dbReference>